<proteinExistence type="predicted"/>
<dbReference type="Pfam" id="PF13624">
    <property type="entry name" value="SurA_N_3"/>
    <property type="match status" value="1"/>
</dbReference>
<dbReference type="InterPro" id="IPR050245">
    <property type="entry name" value="PrsA_foldase"/>
</dbReference>
<feature type="signal peptide" evidence="7">
    <location>
        <begin position="1"/>
        <end position="28"/>
    </location>
</feature>
<dbReference type="Gene3D" id="3.10.50.40">
    <property type="match status" value="1"/>
</dbReference>
<keyword evidence="5 6" id="KW-0413">Isomerase</keyword>
<protein>
    <recommendedName>
        <fullName evidence="2">peptidylprolyl isomerase</fullName>
        <ecNumber evidence="2">5.2.1.8</ecNumber>
    </recommendedName>
</protein>
<evidence type="ECO:0000256" key="3">
    <source>
        <dbReference type="ARBA" id="ARBA00022729"/>
    </source>
</evidence>
<dbReference type="InterPro" id="IPR027304">
    <property type="entry name" value="Trigger_fact/SurA_dom_sf"/>
</dbReference>
<organism evidence="9 10">
    <name type="scientific">Desulfocucumis palustris</name>
    <dbReference type="NCBI Taxonomy" id="1898651"/>
    <lineage>
        <taxon>Bacteria</taxon>
        <taxon>Bacillati</taxon>
        <taxon>Bacillota</taxon>
        <taxon>Clostridia</taxon>
        <taxon>Eubacteriales</taxon>
        <taxon>Desulfocucumaceae</taxon>
        <taxon>Desulfocucumis</taxon>
    </lineage>
</organism>
<keyword evidence="10" id="KW-1185">Reference proteome</keyword>
<dbReference type="Gene3D" id="1.10.8.1040">
    <property type="match status" value="1"/>
</dbReference>
<dbReference type="SUPFAM" id="SSF54534">
    <property type="entry name" value="FKBP-like"/>
    <property type="match status" value="1"/>
</dbReference>
<dbReference type="EC" id="5.2.1.8" evidence="2"/>
<evidence type="ECO:0000256" key="7">
    <source>
        <dbReference type="SAM" id="SignalP"/>
    </source>
</evidence>
<keyword evidence="4 6" id="KW-0697">Rotamase</keyword>
<dbReference type="SUPFAM" id="SSF109998">
    <property type="entry name" value="Triger factor/SurA peptide-binding domain-like"/>
    <property type="match status" value="1"/>
</dbReference>
<dbReference type="GO" id="GO:0003755">
    <property type="term" value="F:peptidyl-prolyl cis-trans isomerase activity"/>
    <property type="evidence" value="ECO:0007669"/>
    <property type="project" value="UniProtKB-KW"/>
</dbReference>
<evidence type="ECO:0000256" key="4">
    <source>
        <dbReference type="ARBA" id="ARBA00023110"/>
    </source>
</evidence>
<evidence type="ECO:0000256" key="6">
    <source>
        <dbReference type="PROSITE-ProRule" id="PRU00278"/>
    </source>
</evidence>
<dbReference type="RefSeq" id="WP_165791982.1">
    <property type="nucleotide sequence ID" value="NZ_BFAV01000018.1"/>
</dbReference>
<feature type="domain" description="PpiC" evidence="8">
    <location>
        <begin position="175"/>
        <end position="279"/>
    </location>
</feature>
<evidence type="ECO:0000313" key="10">
    <source>
        <dbReference type="Proteomes" id="UP000239549"/>
    </source>
</evidence>
<sequence>MSRKFQKLILPVLLIFSVILAGCGSNVAATVNGQKITSQQLDEQVTAVKEFYKQQGMNLEGPEAAPMLEMLKGQVLENMINQELVYQEAKKQGINPSKKDLEKQVADLKAGFKDEAEYKRFLAANGISEPKLYDLVERDFMAGELQKKVTADVKEATEEDALKYYQGNKGQYTIPAQYEVRHILLSTMDKPGGQAKVEADARTAAMSVLSQLSQGKDFAALAKEKSEDYGSASNGGLYTFKKGEAVKEFEEAALALKPGEYTKAPVKTDFGYHIIKMEKIIPESITPFEQVKSEIMASLTQKAKEEKFTKYMTEVAGKATIVNNLNKGKEDTKKKE</sequence>
<evidence type="ECO:0000256" key="2">
    <source>
        <dbReference type="ARBA" id="ARBA00013194"/>
    </source>
</evidence>
<evidence type="ECO:0000256" key="5">
    <source>
        <dbReference type="ARBA" id="ARBA00023235"/>
    </source>
</evidence>
<gene>
    <name evidence="9" type="ORF">DCCM_0352</name>
</gene>
<comment type="catalytic activity">
    <reaction evidence="1">
        <text>[protein]-peptidylproline (omega=180) = [protein]-peptidylproline (omega=0)</text>
        <dbReference type="Rhea" id="RHEA:16237"/>
        <dbReference type="Rhea" id="RHEA-COMP:10747"/>
        <dbReference type="Rhea" id="RHEA-COMP:10748"/>
        <dbReference type="ChEBI" id="CHEBI:83833"/>
        <dbReference type="ChEBI" id="CHEBI:83834"/>
        <dbReference type="EC" id="5.2.1.8"/>
    </reaction>
</comment>
<dbReference type="InterPro" id="IPR000297">
    <property type="entry name" value="PPIase_PpiC"/>
</dbReference>
<dbReference type="Pfam" id="PF00639">
    <property type="entry name" value="Rotamase"/>
    <property type="match status" value="1"/>
</dbReference>
<dbReference type="PANTHER" id="PTHR47245">
    <property type="entry name" value="PEPTIDYLPROLYL ISOMERASE"/>
    <property type="match status" value="1"/>
</dbReference>
<evidence type="ECO:0000259" key="8">
    <source>
        <dbReference type="PROSITE" id="PS50198"/>
    </source>
</evidence>
<dbReference type="InterPro" id="IPR046357">
    <property type="entry name" value="PPIase_dom_sf"/>
</dbReference>
<keyword evidence="3 7" id="KW-0732">Signal</keyword>
<dbReference type="PROSITE" id="PS50198">
    <property type="entry name" value="PPIC_PPIASE_2"/>
    <property type="match status" value="1"/>
</dbReference>
<feature type="chain" id="PRO_5014688671" description="peptidylprolyl isomerase" evidence="7">
    <location>
        <begin position="29"/>
        <end position="336"/>
    </location>
</feature>
<evidence type="ECO:0000256" key="1">
    <source>
        <dbReference type="ARBA" id="ARBA00000971"/>
    </source>
</evidence>
<evidence type="ECO:0000313" key="9">
    <source>
        <dbReference type="EMBL" id="GBF32161.1"/>
    </source>
</evidence>
<name>A0A2L2XEA2_9FIRM</name>
<comment type="caution">
    <text evidence="9">The sequence shown here is derived from an EMBL/GenBank/DDBJ whole genome shotgun (WGS) entry which is preliminary data.</text>
</comment>
<reference evidence="10" key="1">
    <citation type="submission" date="2018-02" db="EMBL/GenBank/DDBJ databases">
        <title>Genome sequence of Desulfocucumis palustris strain NAW-5.</title>
        <authorList>
            <person name="Watanabe M."/>
            <person name="Kojima H."/>
            <person name="Fukui M."/>
        </authorList>
    </citation>
    <scope>NUCLEOTIDE SEQUENCE [LARGE SCALE GENOMIC DNA]</scope>
    <source>
        <strain evidence="10">NAW-5</strain>
    </source>
</reference>
<dbReference type="Proteomes" id="UP000239549">
    <property type="component" value="Unassembled WGS sequence"/>
</dbReference>
<accession>A0A2L2XEA2</accession>
<dbReference type="PROSITE" id="PS51257">
    <property type="entry name" value="PROKAR_LIPOPROTEIN"/>
    <property type="match status" value="1"/>
</dbReference>
<dbReference type="EMBL" id="BFAV01000018">
    <property type="protein sequence ID" value="GBF32161.1"/>
    <property type="molecule type" value="Genomic_DNA"/>
</dbReference>
<dbReference type="PANTHER" id="PTHR47245:SF1">
    <property type="entry name" value="FOLDASE PROTEIN PRSA"/>
    <property type="match status" value="1"/>
</dbReference>
<dbReference type="AlphaFoldDB" id="A0A2L2XEA2"/>